<reference evidence="1" key="1">
    <citation type="submission" date="2014-11" db="EMBL/GenBank/DDBJ databases">
        <authorList>
            <person name="Amaro Gonzalez C."/>
        </authorList>
    </citation>
    <scope>NUCLEOTIDE SEQUENCE</scope>
</reference>
<sequence>MDTTPSPSPNFVCSQIIHTSHSLFKVMAAFFISPQISILYKNCPEPGAALLPWRIRTFLN</sequence>
<dbReference type="AlphaFoldDB" id="A0A0E9RIF9"/>
<protein>
    <submittedName>
        <fullName evidence="1">Uncharacterized protein</fullName>
    </submittedName>
</protein>
<proteinExistence type="predicted"/>
<reference evidence="1" key="2">
    <citation type="journal article" date="2015" name="Fish Shellfish Immunol.">
        <title>Early steps in the European eel (Anguilla anguilla)-Vibrio vulnificus interaction in the gills: Role of the RtxA13 toxin.</title>
        <authorList>
            <person name="Callol A."/>
            <person name="Pajuelo D."/>
            <person name="Ebbesson L."/>
            <person name="Teles M."/>
            <person name="MacKenzie S."/>
            <person name="Amaro C."/>
        </authorList>
    </citation>
    <scope>NUCLEOTIDE SEQUENCE</scope>
</reference>
<dbReference type="EMBL" id="GBXM01079703">
    <property type="protein sequence ID" value="JAH28874.1"/>
    <property type="molecule type" value="Transcribed_RNA"/>
</dbReference>
<name>A0A0E9RIF9_ANGAN</name>
<accession>A0A0E9RIF9</accession>
<evidence type="ECO:0000313" key="1">
    <source>
        <dbReference type="EMBL" id="JAH28874.1"/>
    </source>
</evidence>
<organism evidence="1">
    <name type="scientific">Anguilla anguilla</name>
    <name type="common">European freshwater eel</name>
    <name type="synonym">Muraena anguilla</name>
    <dbReference type="NCBI Taxonomy" id="7936"/>
    <lineage>
        <taxon>Eukaryota</taxon>
        <taxon>Metazoa</taxon>
        <taxon>Chordata</taxon>
        <taxon>Craniata</taxon>
        <taxon>Vertebrata</taxon>
        <taxon>Euteleostomi</taxon>
        <taxon>Actinopterygii</taxon>
        <taxon>Neopterygii</taxon>
        <taxon>Teleostei</taxon>
        <taxon>Anguilliformes</taxon>
        <taxon>Anguillidae</taxon>
        <taxon>Anguilla</taxon>
    </lineage>
</organism>